<feature type="domain" description="MacB-like periplasmic core" evidence="9">
    <location>
        <begin position="21"/>
        <end position="251"/>
    </location>
</feature>
<feature type="transmembrane region" description="Helical" evidence="7">
    <location>
        <begin position="374"/>
        <end position="393"/>
    </location>
</feature>
<keyword evidence="5 7" id="KW-0472">Membrane</keyword>
<reference evidence="10 11" key="1">
    <citation type="journal article" date="2021" name="Genome Biol. Evol.">
        <title>Complete Genome Sequencing of a Novel Gloeobacter Species from a Waterfall Cave in Mexico.</title>
        <authorList>
            <person name="Saw J.H."/>
            <person name="Cardona T."/>
            <person name="Montejano G."/>
        </authorList>
    </citation>
    <scope>NUCLEOTIDE SEQUENCE [LARGE SCALE GENOMIC DNA]</scope>
    <source>
        <strain evidence="10">MG652769</strain>
    </source>
</reference>
<keyword evidence="2" id="KW-1003">Cell membrane</keyword>
<feature type="domain" description="ABC3 transporter permease C-terminal" evidence="8">
    <location>
        <begin position="290"/>
        <end position="403"/>
    </location>
</feature>
<dbReference type="InterPro" id="IPR025857">
    <property type="entry name" value="MacB_PCD"/>
</dbReference>
<evidence type="ECO:0000256" key="7">
    <source>
        <dbReference type="SAM" id="Phobius"/>
    </source>
</evidence>
<evidence type="ECO:0000256" key="5">
    <source>
        <dbReference type="ARBA" id="ARBA00023136"/>
    </source>
</evidence>
<keyword evidence="11" id="KW-1185">Reference proteome</keyword>
<dbReference type="Pfam" id="PF02687">
    <property type="entry name" value="FtsX"/>
    <property type="match status" value="1"/>
</dbReference>
<organism evidence="10 11">
    <name type="scientific">Gloeobacter morelensis MG652769</name>
    <dbReference type="NCBI Taxonomy" id="2781736"/>
    <lineage>
        <taxon>Bacteria</taxon>
        <taxon>Bacillati</taxon>
        <taxon>Cyanobacteriota</taxon>
        <taxon>Cyanophyceae</taxon>
        <taxon>Gloeobacterales</taxon>
        <taxon>Gloeobacteraceae</taxon>
        <taxon>Gloeobacter</taxon>
        <taxon>Gloeobacter morelensis</taxon>
    </lineage>
</organism>
<feature type="transmembrane region" description="Helical" evidence="7">
    <location>
        <begin position="330"/>
        <end position="354"/>
    </location>
</feature>
<evidence type="ECO:0000256" key="1">
    <source>
        <dbReference type="ARBA" id="ARBA00004651"/>
    </source>
</evidence>
<keyword evidence="4 7" id="KW-1133">Transmembrane helix</keyword>
<dbReference type="Proteomes" id="UP001054846">
    <property type="component" value="Chromosome"/>
</dbReference>
<evidence type="ECO:0000256" key="3">
    <source>
        <dbReference type="ARBA" id="ARBA00022692"/>
    </source>
</evidence>
<evidence type="ECO:0000313" key="11">
    <source>
        <dbReference type="Proteomes" id="UP001054846"/>
    </source>
</evidence>
<protein>
    <submittedName>
        <fullName evidence="10">ABC transporter permease</fullName>
    </submittedName>
</protein>
<name>A0ABY3PS14_9CYAN</name>
<feature type="transmembrane region" description="Helical" evidence="7">
    <location>
        <begin position="279"/>
        <end position="309"/>
    </location>
</feature>
<dbReference type="InterPro" id="IPR003838">
    <property type="entry name" value="ABC3_permease_C"/>
</dbReference>
<evidence type="ECO:0000256" key="6">
    <source>
        <dbReference type="ARBA" id="ARBA00038076"/>
    </source>
</evidence>
<dbReference type="InterPro" id="IPR050250">
    <property type="entry name" value="Macrolide_Exporter_MacB"/>
</dbReference>
<dbReference type="RefSeq" id="WP_230843768.1">
    <property type="nucleotide sequence ID" value="NZ_CP063845.1"/>
</dbReference>
<sequence length="410" mass="44335">MSWLENLKIAAVALWANWLRSVLTMLGLIIGVGSVVLIVAIGVGTQKFVKDQFRSFGTNVVVVGEDRPPDGLTQNTDRRIKPLTVEDMEALRTQIGAISRASGILSENGRVVWNNKDADGRIYGMEPELARILNWSIRKGRFFTDKEVQQRARVAVLGEEIADELFGAEQPVGKQILVNGRTMTVIGVLEKRSGAFRGYLQFLERGAIMPFTVVEESLIANVTPFGRRVRIIFLETKPGETIEAVTFQVTNLLRARHQITAEDDFFVGNAQEILNVFNAIAAGLTVMLGLIAAIALLVGGINIMNIMLVSVTERTREIGLRKALGASEGVILAQFVIEAVLISVLGGLIGLALGWGAAALVGALSPIKPEVTPIAVFLAVGVATGIGLFFGIFPARRASRLDPIVALRTE</sequence>
<comment type="subcellular location">
    <subcellularLocation>
        <location evidence="1">Cell membrane</location>
        <topology evidence="1">Multi-pass membrane protein</topology>
    </subcellularLocation>
</comment>
<feature type="transmembrane region" description="Helical" evidence="7">
    <location>
        <begin position="21"/>
        <end position="44"/>
    </location>
</feature>
<evidence type="ECO:0000259" key="9">
    <source>
        <dbReference type="Pfam" id="PF12704"/>
    </source>
</evidence>
<accession>A0ABY3PS14</accession>
<gene>
    <name evidence="10" type="ORF">ISF26_10090</name>
</gene>
<evidence type="ECO:0000256" key="4">
    <source>
        <dbReference type="ARBA" id="ARBA00022989"/>
    </source>
</evidence>
<dbReference type="PANTHER" id="PTHR30572:SF4">
    <property type="entry name" value="ABC TRANSPORTER PERMEASE YTRF"/>
    <property type="match status" value="1"/>
</dbReference>
<comment type="similarity">
    <text evidence="6">Belongs to the ABC-4 integral membrane protein family.</text>
</comment>
<dbReference type="EMBL" id="CP063845">
    <property type="protein sequence ID" value="UFP96530.1"/>
    <property type="molecule type" value="Genomic_DNA"/>
</dbReference>
<dbReference type="PANTHER" id="PTHR30572">
    <property type="entry name" value="MEMBRANE COMPONENT OF TRANSPORTER-RELATED"/>
    <property type="match status" value="1"/>
</dbReference>
<dbReference type="Pfam" id="PF12704">
    <property type="entry name" value="MacB_PCD"/>
    <property type="match status" value="1"/>
</dbReference>
<evidence type="ECO:0000313" key="10">
    <source>
        <dbReference type="EMBL" id="UFP96530.1"/>
    </source>
</evidence>
<keyword evidence="3 7" id="KW-0812">Transmembrane</keyword>
<evidence type="ECO:0000256" key="2">
    <source>
        <dbReference type="ARBA" id="ARBA00022475"/>
    </source>
</evidence>
<evidence type="ECO:0000259" key="8">
    <source>
        <dbReference type="Pfam" id="PF02687"/>
    </source>
</evidence>
<proteinExistence type="inferred from homology"/>